<evidence type="ECO:0000256" key="1">
    <source>
        <dbReference type="ARBA" id="ARBA00004651"/>
    </source>
</evidence>
<dbReference type="PANTHER" id="PTHR30572">
    <property type="entry name" value="MEMBRANE COMPONENT OF TRANSPORTER-RELATED"/>
    <property type="match status" value="1"/>
</dbReference>
<gene>
    <name evidence="10" type="ORF">WDZ17_07890</name>
</gene>
<evidence type="ECO:0000259" key="9">
    <source>
        <dbReference type="Pfam" id="PF02687"/>
    </source>
</evidence>
<evidence type="ECO:0000256" key="2">
    <source>
        <dbReference type="ARBA" id="ARBA00022475"/>
    </source>
</evidence>
<feature type="transmembrane region" description="Helical" evidence="8">
    <location>
        <begin position="276"/>
        <end position="301"/>
    </location>
</feature>
<dbReference type="Pfam" id="PF02687">
    <property type="entry name" value="FtsX"/>
    <property type="match status" value="2"/>
</dbReference>
<keyword evidence="3 8" id="KW-0812">Transmembrane</keyword>
<organism evidence="10 11">
    <name type="scientific">Pseudokineococcus basanitobsidens</name>
    <dbReference type="NCBI Taxonomy" id="1926649"/>
    <lineage>
        <taxon>Bacteria</taxon>
        <taxon>Bacillati</taxon>
        <taxon>Actinomycetota</taxon>
        <taxon>Actinomycetes</taxon>
        <taxon>Kineosporiales</taxon>
        <taxon>Kineosporiaceae</taxon>
        <taxon>Pseudokineococcus</taxon>
    </lineage>
</organism>
<dbReference type="InterPro" id="IPR003838">
    <property type="entry name" value="ABC3_permease_C"/>
</dbReference>
<feature type="domain" description="ABC3 transporter permease C-terminal" evidence="9">
    <location>
        <begin position="728"/>
        <end position="845"/>
    </location>
</feature>
<evidence type="ECO:0000256" key="7">
    <source>
        <dbReference type="SAM" id="MobiDB-lite"/>
    </source>
</evidence>
<feature type="region of interest" description="Disordered" evidence="7">
    <location>
        <begin position="157"/>
        <end position="178"/>
    </location>
</feature>
<evidence type="ECO:0000256" key="6">
    <source>
        <dbReference type="ARBA" id="ARBA00038076"/>
    </source>
</evidence>
<reference evidence="10 11" key="1">
    <citation type="journal article" date="2017" name="Int. J. Syst. Evol. Microbiol.">
        <title>Pseudokineococcus basanitobsidens sp. nov., isolated from volcanic rock.</title>
        <authorList>
            <person name="Lee D.W."/>
            <person name="Park M.Y."/>
            <person name="Kim J.J."/>
            <person name="Kim B.S."/>
        </authorList>
    </citation>
    <scope>NUCLEOTIDE SEQUENCE [LARGE SCALE GENOMIC DNA]</scope>
    <source>
        <strain evidence="10 11">DSM 103726</strain>
    </source>
</reference>
<evidence type="ECO:0000256" key="3">
    <source>
        <dbReference type="ARBA" id="ARBA00022692"/>
    </source>
</evidence>
<dbReference type="RefSeq" id="WP_339574597.1">
    <property type="nucleotide sequence ID" value="NZ_JBBIAA010000006.1"/>
</dbReference>
<keyword evidence="5 8" id="KW-0472">Membrane</keyword>
<feature type="transmembrane region" description="Helical" evidence="8">
    <location>
        <begin position="815"/>
        <end position="835"/>
    </location>
</feature>
<keyword evidence="2" id="KW-1003">Cell membrane</keyword>
<feature type="transmembrane region" description="Helical" evidence="8">
    <location>
        <begin position="418"/>
        <end position="440"/>
    </location>
</feature>
<proteinExistence type="inferred from homology"/>
<name>A0ABU8RJE5_9ACTN</name>
<feature type="transmembrane region" description="Helical" evidence="8">
    <location>
        <begin position="368"/>
        <end position="388"/>
    </location>
</feature>
<keyword evidence="11" id="KW-1185">Reference proteome</keyword>
<accession>A0ABU8RJE5</accession>
<evidence type="ECO:0000313" key="10">
    <source>
        <dbReference type="EMBL" id="MEJ5945217.1"/>
    </source>
</evidence>
<comment type="subcellular location">
    <subcellularLocation>
        <location evidence="1">Cell membrane</location>
        <topology evidence="1">Multi-pass membrane protein</topology>
    </subcellularLocation>
</comment>
<evidence type="ECO:0000313" key="11">
    <source>
        <dbReference type="Proteomes" id="UP001387100"/>
    </source>
</evidence>
<feature type="transmembrane region" description="Helical" evidence="8">
    <location>
        <begin position="778"/>
        <end position="803"/>
    </location>
</feature>
<feature type="transmembrane region" description="Helical" evidence="8">
    <location>
        <begin position="499"/>
        <end position="521"/>
    </location>
</feature>
<evidence type="ECO:0000256" key="8">
    <source>
        <dbReference type="SAM" id="Phobius"/>
    </source>
</evidence>
<protein>
    <submittedName>
        <fullName evidence="10">FtsX-like permease family protein</fullName>
    </submittedName>
</protein>
<evidence type="ECO:0000256" key="5">
    <source>
        <dbReference type="ARBA" id="ARBA00023136"/>
    </source>
</evidence>
<comment type="similarity">
    <text evidence="6">Belongs to the ABC-4 integral membrane protein family.</text>
</comment>
<dbReference type="InterPro" id="IPR050250">
    <property type="entry name" value="Macrolide_Exporter_MacB"/>
</dbReference>
<feature type="transmembrane region" description="Helical" evidence="8">
    <location>
        <begin position="720"/>
        <end position="749"/>
    </location>
</feature>
<feature type="domain" description="ABC3 transporter permease C-terminal" evidence="9">
    <location>
        <begin position="279"/>
        <end position="398"/>
    </location>
</feature>
<keyword evidence="4 8" id="KW-1133">Transmembrane helix</keyword>
<dbReference type="EMBL" id="JBBIAA010000006">
    <property type="protein sequence ID" value="MEJ5945217.1"/>
    <property type="molecule type" value="Genomic_DNA"/>
</dbReference>
<sequence length="851" mass="83028">MLRVSLAQLHHHAGRLLAGATAVVIAVAFVVVTLVGGATASASVRAALAAPYTAAAVVVSAPTQVRPEDSDDELAQPPSLAGAVDAVRAVDGVAAVAPDPDVSAELAAGDGGGATYVDVRAVEPPGSPLRWQRVLAGRLPERPGEVAVSERVDAAPGDVVTLTPPAPSTTDGAAPAEAPAEELDVVGVLDPAGDPQAGVTPLVAVTAEQAATWAVWPPSELRVAATPGTDPAALAEAVGRAAGDALDVPVTAETGAAFTDRLVDDQTGGALQLVTVLLAFAVVSVLVAGLVIANTFAVLLAQRTRELALLRCVGALTGQVRRGVLLEALVTGVAASALGTALGVGLAAAGSAVAGRLGSPIPLQGLAVPWWSVAAGLAVGTLVTVVAATSPARAATRVAPLAALRPLDPAPLRSRGGVLRLVVGLALLLPGAAVLVLASVHGELLLGLAGGVPTFLGVVLLCQRAVPAAVGLAGRLLARAGGVPGRLAARNAVRVPRRTAATATALLVGVTLVSTFLVGAASTRATTTAELEAQYPADVQVVDDEALFGGGGGLPGGLAREVAAAPGVSGAVAVTGGQVDLGGTGGQAVLGLGGDADDVVRSATARAPADGEVRVGPGYAEVNGLADGDVVIAGGADGSADLVVRVGGRSDLPVVSAAQLSALVGAPPVVQVWASVAQPDGSAAGDAVDAVTDVAAEAAPGAYVAGAVLARQGLDQVLDVLLLVVTALLGVAVVIALVGVGNTLALSVVERRQELGLLRALGQPASGVRRTLLWEAGLVAGVASVLGVALGVVFGVAGTASALAAQAPVVVDVPWLRVLAVVALATLAGMAASVLPARRAARVPPVAAMAA</sequence>
<feature type="transmembrane region" description="Helical" evidence="8">
    <location>
        <begin position="324"/>
        <end position="348"/>
    </location>
</feature>
<dbReference type="Proteomes" id="UP001387100">
    <property type="component" value="Unassembled WGS sequence"/>
</dbReference>
<comment type="caution">
    <text evidence="10">The sequence shown here is derived from an EMBL/GenBank/DDBJ whole genome shotgun (WGS) entry which is preliminary data.</text>
</comment>
<dbReference type="PANTHER" id="PTHR30572:SF4">
    <property type="entry name" value="ABC TRANSPORTER PERMEASE YTRF"/>
    <property type="match status" value="1"/>
</dbReference>
<evidence type="ECO:0000256" key="4">
    <source>
        <dbReference type="ARBA" id="ARBA00022989"/>
    </source>
</evidence>